<dbReference type="EnsemblPlants" id="OMERI06G22210.1">
    <property type="protein sequence ID" value="OMERI06G22210.1"/>
    <property type="gene ID" value="OMERI06G22210"/>
</dbReference>
<dbReference type="Proteomes" id="UP000008021">
    <property type="component" value="Chromosome 6"/>
</dbReference>
<name>A0A0E0E456_9ORYZ</name>
<reference evidence="2" key="2">
    <citation type="submission" date="2018-05" db="EMBL/GenBank/DDBJ databases">
        <title>OmerRS3 (Oryza meridionalis Reference Sequence Version 3).</title>
        <authorList>
            <person name="Zhang J."/>
            <person name="Kudrna D."/>
            <person name="Lee S."/>
            <person name="Talag J."/>
            <person name="Welchert J."/>
            <person name="Wing R.A."/>
        </authorList>
    </citation>
    <scope>NUCLEOTIDE SEQUENCE [LARGE SCALE GENOMIC DNA]</scope>
    <source>
        <strain evidence="2">cv. OR44</strain>
    </source>
</reference>
<organism evidence="2">
    <name type="scientific">Oryza meridionalis</name>
    <dbReference type="NCBI Taxonomy" id="40149"/>
    <lineage>
        <taxon>Eukaryota</taxon>
        <taxon>Viridiplantae</taxon>
        <taxon>Streptophyta</taxon>
        <taxon>Embryophyta</taxon>
        <taxon>Tracheophyta</taxon>
        <taxon>Spermatophyta</taxon>
        <taxon>Magnoliopsida</taxon>
        <taxon>Liliopsida</taxon>
        <taxon>Poales</taxon>
        <taxon>Poaceae</taxon>
        <taxon>BOP clade</taxon>
        <taxon>Oryzoideae</taxon>
        <taxon>Oryzeae</taxon>
        <taxon>Oryzinae</taxon>
        <taxon>Oryza</taxon>
    </lineage>
</organism>
<reference evidence="2" key="1">
    <citation type="submission" date="2015-04" db="UniProtKB">
        <authorList>
            <consortium name="EnsemblPlants"/>
        </authorList>
    </citation>
    <scope>IDENTIFICATION</scope>
</reference>
<keyword evidence="1" id="KW-0812">Transmembrane</keyword>
<keyword evidence="1" id="KW-1133">Transmembrane helix</keyword>
<evidence type="ECO:0000256" key="1">
    <source>
        <dbReference type="SAM" id="Phobius"/>
    </source>
</evidence>
<sequence length="86" mass="9784">MNLGVQSYNVKLRIAVKLHIVVTQGYRYSNGKFKEDQNLLRSNFQMRRLVVVCLTTVASPWVLATFKLKRRIGLIGIGVADPTKSY</sequence>
<dbReference type="Gramene" id="OMERI06G22210.1">
    <property type="protein sequence ID" value="OMERI06G22210.1"/>
    <property type="gene ID" value="OMERI06G22210"/>
</dbReference>
<proteinExistence type="predicted"/>
<keyword evidence="1" id="KW-0472">Membrane</keyword>
<dbReference type="HOGENOM" id="CLU_2501752_0_0_1"/>
<evidence type="ECO:0000313" key="2">
    <source>
        <dbReference type="EnsemblPlants" id="OMERI06G22210.1"/>
    </source>
</evidence>
<feature type="transmembrane region" description="Helical" evidence="1">
    <location>
        <begin position="49"/>
        <end position="66"/>
    </location>
</feature>
<protein>
    <submittedName>
        <fullName evidence="2">Uncharacterized protein</fullName>
    </submittedName>
</protein>
<keyword evidence="3" id="KW-1185">Reference proteome</keyword>
<evidence type="ECO:0000313" key="3">
    <source>
        <dbReference type="Proteomes" id="UP000008021"/>
    </source>
</evidence>
<accession>A0A0E0E456</accession>
<dbReference type="AlphaFoldDB" id="A0A0E0E456"/>